<dbReference type="RefSeq" id="WP_192376505.1">
    <property type="nucleotide sequence ID" value="NZ_CAJHIV010000001.1"/>
</dbReference>
<dbReference type="Pfam" id="PF05656">
    <property type="entry name" value="DUF805"/>
    <property type="match status" value="1"/>
</dbReference>
<name>A0ABR9D686_9GAMM</name>
<feature type="transmembrane region" description="Helical" evidence="1">
    <location>
        <begin position="88"/>
        <end position="108"/>
    </location>
</feature>
<comment type="caution">
    <text evidence="3">The sequence shown here is derived from an EMBL/GenBank/DDBJ whole genome shotgun (WGS) entry which is preliminary data.</text>
</comment>
<evidence type="ECO:0000313" key="3">
    <source>
        <dbReference type="EMBL" id="MBD9358286.1"/>
    </source>
</evidence>
<feature type="domain" description="Zinc-ribbon" evidence="2">
    <location>
        <begin position="2"/>
        <end position="23"/>
    </location>
</feature>
<protein>
    <submittedName>
        <fullName evidence="3">DUF805 domain-containing protein</fullName>
    </submittedName>
</protein>
<proteinExistence type="predicted"/>
<feature type="transmembrane region" description="Helical" evidence="1">
    <location>
        <begin position="65"/>
        <end position="82"/>
    </location>
</feature>
<dbReference type="PANTHER" id="PTHR34980:SF2">
    <property type="entry name" value="INNER MEMBRANE PROTEIN YHAH-RELATED"/>
    <property type="match status" value="1"/>
</dbReference>
<dbReference type="EMBL" id="JACXSS010000001">
    <property type="protein sequence ID" value="MBD9358286.1"/>
    <property type="molecule type" value="Genomic_DNA"/>
</dbReference>
<gene>
    <name evidence="3" type="ORF">IE877_20820</name>
</gene>
<evidence type="ECO:0000313" key="4">
    <source>
        <dbReference type="Proteomes" id="UP000652176"/>
    </source>
</evidence>
<sequence>MYCPNCGKQNPNHANFCLECGATIQANTGYRGLMGNSGDMTFTESVSSCFARAFVFKGRASRAEYWWFALFNLLASIVAGMIDQSAYGEPATVTAITNLVILFPSLAVNIRRLHDTGHSGWWYLIILTIIGIIPYFIWMVSKGDDRQNEYGVPV</sequence>
<dbReference type="InterPro" id="IPR026870">
    <property type="entry name" value="Zinc_ribbon_dom"/>
</dbReference>
<keyword evidence="1" id="KW-1133">Transmembrane helix</keyword>
<dbReference type="InterPro" id="IPR008523">
    <property type="entry name" value="DUF805"/>
</dbReference>
<evidence type="ECO:0000259" key="2">
    <source>
        <dbReference type="Pfam" id="PF13240"/>
    </source>
</evidence>
<accession>A0ABR9D686</accession>
<keyword evidence="1" id="KW-0472">Membrane</keyword>
<dbReference type="Proteomes" id="UP000652176">
    <property type="component" value="Unassembled WGS sequence"/>
</dbReference>
<reference evidence="3 4" key="1">
    <citation type="submission" date="2020-09" db="EMBL/GenBank/DDBJ databases">
        <title>Methylomonas albis sp. nov. and Methylomonas fluvii sp. nov.: Two cold-adapted methanotrophs from the River Elbe and an amended description of Methylovulum psychrotolerans strain Eb1.</title>
        <authorList>
            <person name="Bussmann I.K."/>
            <person name="Klings K.-W."/>
            <person name="Warnstedt J."/>
            <person name="Hoppert M."/>
            <person name="Saborowski A."/>
            <person name="Horn F."/>
            <person name="Liebner S."/>
        </authorList>
    </citation>
    <scope>NUCLEOTIDE SEQUENCE [LARGE SCALE GENOMIC DNA]</scope>
    <source>
        <strain evidence="3 4">EbA</strain>
    </source>
</reference>
<dbReference type="PANTHER" id="PTHR34980">
    <property type="entry name" value="INNER MEMBRANE PROTEIN-RELATED-RELATED"/>
    <property type="match status" value="1"/>
</dbReference>
<feature type="transmembrane region" description="Helical" evidence="1">
    <location>
        <begin position="120"/>
        <end position="140"/>
    </location>
</feature>
<dbReference type="Pfam" id="PF13240">
    <property type="entry name" value="Zn_Ribbon_1"/>
    <property type="match status" value="1"/>
</dbReference>
<keyword evidence="4" id="KW-1185">Reference proteome</keyword>
<evidence type="ECO:0000256" key="1">
    <source>
        <dbReference type="SAM" id="Phobius"/>
    </source>
</evidence>
<keyword evidence="1" id="KW-0812">Transmembrane</keyword>
<organism evidence="3 4">
    <name type="scientific">Methylomonas albis</name>
    <dbReference type="NCBI Taxonomy" id="1854563"/>
    <lineage>
        <taxon>Bacteria</taxon>
        <taxon>Pseudomonadati</taxon>
        <taxon>Pseudomonadota</taxon>
        <taxon>Gammaproteobacteria</taxon>
        <taxon>Methylococcales</taxon>
        <taxon>Methylococcaceae</taxon>
        <taxon>Methylomonas</taxon>
    </lineage>
</organism>